<evidence type="ECO:0008006" key="4">
    <source>
        <dbReference type="Google" id="ProtNLM"/>
    </source>
</evidence>
<feature type="compositionally biased region" description="Basic and acidic residues" evidence="1">
    <location>
        <begin position="183"/>
        <end position="214"/>
    </location>
</feature>
<accession>A0A1I5U6Q5</accession>
<dbReference type="AlphaFoldDB" id="A0A1I5U6Q5"/>
<proteinExistence type="predicted"/>
<feature type="compositionally biased region" description="Low complexity" evidence="1">
    <location>
        <begin position="264"/>
        <end position="281"/>
    </location>
</feature>
<dbReference type="RefSeq" id="WP_091115718.1">
    <property type="nucleotide sequence ID" value="NZ_FOWQ01000010.1"/>
</dbReference>
<sequence>MDLDEVADELYALPPGEFVAARTEAARRARATGDRALAGRIGALGKPSTAAWACNALVREQPDEIAGLVELGDLLREAQQTLAGDELRALGTQRSRLLTALTRQARGVAARLGHPLSDPVADQVQETLRAALVDPEAGEALLAGRLTGPLSYRGTGLGVRPDLRLVPPARAEPAAPVPARRRRAEEEARRAAEERRRAAEQRRQRELADAREEADAAAAAAEQAEEAARAAHDRADRAAERQAGLEARAEELAAELERVRGEAVAAGADAGRAARQATAADRVARRAAGERERAAARVAELERAPLED</sequence>
<dbReference type="STRING" id="1523247.SAMN05660464_0113"/>
<feature type="compositionally biased region" description="Low complexity" evidence="1">
    <location>
        <begin position="168"/>
        <end position="178"/>
    </location>
</feature>
<evidence type="ECO:0000256" key="1">
    <source>
        <dbReference type="SAM" id="MobiDB-lite"/>
    </source>
</evidence>
<protein>
    <recommendedName>
        <fullName evidence="4">DUF222 domain-containing protein</fullName>
    </recommendedName>
</protein>
<dbReference type="EMBL" id="FOWQ01000010">
    <property type="protein sequence ID" value="SFP90962.1"/>
    <property type="molecule type" value="Genomic_DNA"/>
</dbReference>
<name>A0A1I5U6Q5_9ACTN</name>
<keyword evidence="3" id="KW-1185">Reference proteome</keyword>
<organism evidence="2 3">
    <name type="scientific">Geodermatophilus dictyosporus</name>
    <dbReference type="NCBI Taxonomy" id="1523247"/>
    <lineage>
        <taxon>Bacteria</taxon>
        <taxon>Bacillati</taxon>
        <taxon>Actinomycetota</taxon>
        <taxon>Actinomycetes</taxon>
        <taxon>Geodermatophilales</taxon>
        <taxon>Geodermatophilaceae</taxon>
        <taxon>Geodermatophilus</taxon>
    </lineage>
</organism>
<feature type="compositionally biased region" description="Basic and acidic residues" evidence="1">
    <location>
        <begin position="226"/>
        <end position="240"/>
    </location>
</feature>
<feature type="compositionally biased region" description="Basic and acidic residues" evidence="1">
    <location>
        <begin position="282"/>
        <end position="292"/>
    </location>
</feature>
<evidence type="ECO:0000313" key="2">
    <source>
        <dbReference type="EMBL" id="SFP90962.1"/>
    </source>
</evidence>
<feature type="region of interest" description="Disordered" evidence="1">
    <location>
        <begin position="264"/>
        <end position="292"/>
    </location>
</feature>
<dbReference type="Proteomes" id="UP000198857">
    <property type="component" value="Unassembled WGS sequence"/>
</dbReference>
<evidence type="ECO:0000313" key="3">
    <source>
        <dbReference type="Proteomes" id="UP000198857"/>
    </source>
</evidence>
<reference evidence="3" key="1">
    <citation type="submission" date="2016-10" db="EMBL/GenBank/DDBJ databases">
        <authorList>
            <person name="Varghese N."/>
            <person name="Submissions S."/>
        </authorList>
    </citation>
    <scope>NUCLEOTIDE SEQUENCE [LARGE SCALE GENOMIC DNA]</scope>
    <source>
        <strain evidence="3">DSM 44208</strain>
    </source>
</reference>
<feature type="region of interest" description="Disordered" evidence="1">
    <location>
        <begin position="158"/>
        <end position="243"/>
    </location>
</feature>
<dbReference type="OrthoDB" id="3541690at2"/>
<gene>
    <name evidence="2" type="ORF">SAMN05660464_0113</name>
</gene>